<evidence type="ECO:0000313" key="5">
    <source>
        <dbReference type="Proteomes" id="UP000469927"/>
    </source>
</evidence>
<feature type="transmembrane region" description="Helical" evidence="1">
    <location>
        <begin position="142"/>
        <end position="172"/>
    </location>
</feature>
<dbReference type="Proteomes" id="UP000469927">
    <property type="component" value="Unassembled WGS sequence"/>
</dbReference>
<dbReference type="OrthoDB" id="6828104at2"/>
<dbReference type="AlphaFoldDB" id="A0A2T7AVC9"/>
<evidence type="ECO:0000313" key="4">
    <source>
        <dbReference type="Proteomes" id="UP000244378"/>
    </source>
</evidence>
<sequence length="330" mass="35307">MSDYLSGMKSPDNLPSFTKPVTWGGPGLVDFDFDALAKELDRTRDFSRVGIIYSNGISEWLVRPSRRIATPNQTTVSHVIVTKVNDISPQNAAKAVTKTLQTPSLTTEITSTAISCGALVATAFIAVSATLVIPFTAGATGIIAGIMTAGTVATGFQCAVGVGRLFAMGYGYEENVAWLDSQDWYTSTMTALDIISIAGASVALRSTIKAYMAMKTGSSAKALDWLRTLSRHERKRITIEIIRNRNPGISNDGIKALIKAGAYPSRYPTEALQKSLQLELIKAFNNASAFAGSAVSGTIRNPQNLPKSGQFVIGLIQSFSLAGSRWIKDV</sequence>
<keyword evidence="5" id="KW-1185">Reference proteome</keyword>
<dbReference type="Proteomes" id="UP000244378">
    <property type="component" value="Unassembled WGS sequence"/>
</dbReference>
<gene>
    <name evidence="3" type="ORF">AUN14_07110</name>
    <name evidence="2" type="ORF">FZI19_13530</name>
</gene>
<reference evidence="3 4" key="1">
    <citation type="submission" date="2016-12" db="EMBL/GenBank/DDBJ databases">
        <title>Analysis of the Molecular Diversity Among Cronobacter Species Isolated from Filth Flies Using a Pan Genomic DNA Microarray.</title>
        <authorList>
            <person name="Pava-Ripoll M."/>
            <person name="Tall B."/>
            <person name="Farber J."/>
            <person name="Fanning S."/>
            <person name="Lehner A."/>
            <person name="Stephan R."/>
            <person name="Pagotto F."/>
            <person name="Iverson C."/>
            <person name="Ziobro G."/>
            <person name="Miller A."/>
            <person name="Pearson R."/>
            <person name="Yan Q."/>
            <person name="Kim M."/>
            <person name="Jeong S."/>
            <person name="Park J."/>
            <person name="Jun S."/>
            <person name="Choi H."/>
            <person name="Chung T."/>
            <person name="Yoo Y."/>
            <person name="Park E."/>
            <person name="Hwang S."/>
            <person name="Lee B."/>
            <person name="Sathyamoorthy V."/>
            <person name="Carter L."/>
            <person name="Mammel M."/>
            <person name="Jackson S."/>
            <person name="Kothary M."/>
            <person name="Patel I."/>
            <person name="Grim C."/>
            <person name="Gopinath G."/>
            <person name="Gangiredla J."/>
            <person name="Chase H."/>
        </authorList>
    </citation>
    <scope>NUCLEOTIDE SEQUENCE [LARGE SCALE GENOMIC DNA]</scope>
    <source>
        <strain evidence="3 4">MOD1-Md1s</strain>
    </source>
</reference>
<keyword evidence="1" id="KW-1133">Transmembrane helix</keyword>
<comment type="caution">
    <text evidence="3">The sequence shown here is derived from an EMBL/GenBank/DDBJ whole genome shotgun (WGS) entry which is preliminary data.</text>
</comment>
<dbReference type="EMBL" id="WAGD01000038">
    <property type="protein sequence ID" value="KAB0877031.1"/>
    <property type="molecule type" value="Genomic_DNA"/>
</dbReference>
<proteinExistence type="predicted"/>
<evidence type="ECO:0000256" key="1">
    <source>
        <dbReference type="SAM" id="Phobius"/>
    </source>
</evidence>
<accession>A0A2T7AVC9</accession>
<name>A0A2T7AVC9_9ENTR</name>
<keyword evidence="1" id="KW-0812">Transmembrane</keyword>
<reference evidence="2 5" key="2">
    <citation type="submission" date="2019-08" db="EMBL/GenBank/DDBJ databases">
        <title>Prevalence, distribution, and phylogeny of type two toxin-antitoxin genes possessed by Cronobacter species where C. sakazakii homologs follow sequence type lineages.</title>
        <authorList>
            <person name="Finkelstein S."/>
            <person name="Negrete F."/>
            <person name="Jang H."/>
            <person name="Gopinath G.R."/>
            <person name="Tall B.D."/>
        </authorList>
    </citation>
    <scope>NUCLEOTIDE SEQUENCE [LARGE SCALE GENOMIC DNA]</scope>
    <source>
        <strain evidence="2 5">MOD1_GK1257</strain>
    </source>
</reference>
<evidence type="ECO:0000313" key="2">
    <source>
        <dbReference type="EMBL" id="KAB0877031.1"/>
    </source>
</evidence>
<protein>
    <recommendedName>
        <fullName evidence="6">NAD synthetase</fullName>
    </recommendedName>
</protein>
<evidence type="ECO:0000313" key="3">
    <source>
        <dbReference type="EMBL" id="PUX15933.1"/>
    </source>
</evidence>
<feature type="transmembrane region" description="Helical" evidence="1">
    <location>
        <begin position="184"/>
        <end position="204"/>
    </location>
</feature>
<feature type="transmembrane region" description="Helical" evidence="1">
    <location>
        <begin position="112"/>
        <end position="135"/>
    </location>
</feature>
<organism evidence="3 4">
    <name type="scientific">Cronobacter muytjensii</name>
    <dbReference type="NCBI Taxonomy" id="413501"/>
    <lineage>
        <taxon>Bacteria</taxon>
        <taxon>Pseudomonadati</taxon>
        <taxon>Pseudomonadota</taxon>
        <taxon>Gammaproteobacteria</taxon>
        <taxon>Enterobacterales</taxon>
        <taxon>Enterobacteriaceae</taxon>
        <taxon>Cronobacter</taxon>
    </lineage>
</organism>
<keyword evidence="1" id="KW-0472">Membrane</keyword>
<dbReference type="EMBL" id="MSAE01000010">
    <property type="protein sequence ID" value="PUX15933.1"/>
    <property type="molecule type" value="Genomic_DNA"/>
</dbReference>
<dbReference type="RefSeq" id="WP_075192824.1">
    <property type="nucleotide sequence ID" value="NZ_JADKNN010000050.1"/>
</dbReference>
<evidence type="ECO:0008006" key="6">
    <source>
        <dbReference type="Google" id="ProtNLM"/>
    </source>
</evidence>